<dbReference type="PANTHER" id="PTHR11276:SF28">
    <property type="entry name" value="DNA POLYMERASE LAMBDA"/>
    <property type="match status" value="1"/>
</dbReference>
<dbReference type="Gene3D" id="1.10.150.110">
    <property type="entry name" value="DNA polymerase beta, N-terminal domain-like"/>
    <property type="match status" value="1"/>
</dbReference>
<dbReference type="Gene3D" id="3.30.460.10">
    <property type="entry name" value="Beta Polymerase, domain 2"/>
    <property type="match status" value="1"/>
</dbReference>
<dbReference type="SMART" id="SM00483">
    <property type="entry name" value="POLXc"/>
    <property type="match status" value="1"/>
</dbReference>
<dbReference type="InterPro" id="IPR043519">
    <property type="entry name" value="NT_sf"/>
</dbReference>
<proteinExistence type="predicted"/>
<dbReference type="OrthoDB" id="205514at2759"/>
<feature type="region of interest" description="Disordered" evidence="5">
    <location>
        <begin position="107"/>
        <end position="129"/>
    </location>
</feature>
<reference evidence="7" key="1">
    <citation type="journal article" date="2020" name="New Phytol.">
        <title>Comparative genomics reveals dynamic genome evolution in host specialist ectomycorrhizal fungi.</title>
        <authorList>
            <person name="Lofgren L.A."/>
            <person name="Nguyen N.H."/>
            <person name="Vilgalys R."/>
            <person name="Ruytinx J."/>
            <person name="Liao H.L."/>
            <person name="Branco S."/>
            <person name="Kuo A."/>
            <person name="LaButti K."/>
            <person name="Lipzen A."/>
            <person name="Andreopoulos W."/>
            <person name="Pangilinan J."/>
            <person name="Riley R."/>
            <person name="Hundley H."/>
            <person name="Na H."/>
            <person name="Barry K."/>
            <person name="Grigoriev I.V."/>
            <person name="Stajich J.E."/>
            <person name="Kennedy P.G."/>
        </authorList>
    </citation>
    <scope>NUCLEOTIDE SEQUENCE</scope>
    <source>
        <strain evidence="7">DOB743</strain>
    </source>
</reference>
<dbReference type="PANTHER" id="PTHR11276">
    <property type="entry name" value="DNA POLYMERASE TYPE-X FAMILY MEMBER"/>
    <property type="match status" value="1"/>
</dbReference>
<dbReference type="GO" id="GO:0006303">
    <property type="term" value="P:double-strand break repair via nonhomologous end joining"/>
    <property type="evidence" value="ECO:0007669"/>
    <property type="project" value="TreeGrafter"/>
</dbReference>
<sequence>MLSRSLSRATTFFSHGSCSKTAFSTRNLGPNHDLLQMLSQNLEHENSCPGRNGYKVRAFARAIEAIGALEEPVRDVAEVKKLKGVGIGISNRIEAFLSGKDYDPEAAIEPCEGASKSKARKGPDPEEKRRKMIARSLTSVSGLGYYKFTPSRTTAKALIDAGCTSIGDLKKPKFFDMLSSPQQIGARYHEHLERPVEKSQAELLAKFISENISCKFDVELVGSYRRGAQSFLGVDIMLTHPSHVHVPTPPSKNGSVTQGINRAPFRTSSRKLREAQDSLLLRDVAFPLESRGLIAETLSQGSKKWQGVIRLPERTVDGTWEERSQRIERIREQQGLYIRLDLNLAPMKSKGVALLALTGDKEFNIDIRTKAARLGLLLNEFGLWRWTSGPSLPADAEEGYWMFVEGESEDAVLRELGMNYVEPIKRNFAYLANSDSDASTVKMGGRPRKKIV</sequence>
<dbReference type="GO" id="GO:0005634">
    <property type="term" value="C:nucleus"/>
    <property type="evidence" value="ECO:0007669"/>
    <property type="project" value="TreeGrafter"/>
</dbReference>
<dbReference type="Pfam" id="PF14791">
    <property type="entry name" value="DNA_pol_B_thumb"/>
    <property type="match status" value="1"/>
</dbReference>
<evidence type="ECO:0000256" key="2">
    <source>
        <dbReference type="ARBA" id="ARBA00022679"/>
    </source>
</evidence>
<feature type="domain" description="DNA-directed DNA polymerase X" evidence="6">
    <location>
        <begin position="29"/>
        <end position="427"/>
    </location>
</feature>
<dbReference type="PRINTS" id="PR00869">
    <property type="entry name" value="DNAPOLX"/>
</dbReference>
<name>A0A9P6ZEY6_9AGAM</name>
<dbReference type="Proteomes" id="UP000714275">
    <property type="component" value="Unassembled WGS sequence"/>
</dbReference>
<dbReference type="InterPro" id="IPR027421">
    <property type="entry name" value="DNA_pol_lamdba_lyase_dom_sf"/>
</dbReference>
<dbReference type="Gene3D" id="1.10.150.20">
    <property type="entry name" value="5' to 3' exonuclease, C-terminal subdomain"/>
    <property type="match status" value="1"/>
</dbReference>
<keyword evidence="1" id="KW-0237">DNA synthesis</keyword>
<dbReference type="InterPro" id="IPR002054">
    <property type="entry name" value="DNA-dir_DNA_pol_X"/>
</dbReference>
<dbReference type="InterPro" id="IPR022312">
    <property type="entry name" value="DNA_pol_X"/>
</dbReference>
<evidence type="ECO:0000259" key="6">
    <source>
        <dbReference type="SMART" id="SM00483"/>
    </source>
</evidence>
<dbReference type="Gene3D" id="3.30.210.10">
    <property type="entry name" value="DNA polymerase, thumb domain"/>
    <property type="match status" value="1"/>
</dbReference>
<keyword evidence="4" id="KW-0235">DNA replication</keyword>
<dbReference type="GO" id="GO:0003887">
    <property type="term" value="F:DNA-directed DNA polymerase activity"/>
    <property type="evidence" value="ECO:0007669"/>
    <property type="project" value="InterPro"/>
</dbReference>
<keyword evidence="3" id="KW-0548">Nucleotidyltransferase</keyword>
<dbReference type="Pfam" id="PF14792">
    <property type="entry name" value="DNA_pol_B_palm"/>
    <property type="match status" value="1"/>
</dbReference>
<dbReference type="AlphaFoldDB" id="A0A9P6ZEY6"/>
<evidence type="ECO:0000256" key="5">
    <source>
        <dbReference type="SAM" id="MobiDB-lite"/>
    </source>
</evidence>
<dbReference type="InterPro" id="IPR037160">
    <property type="entry name" value="DNA_Pol_thumb_sf"/>
</dbReference>
<evidence type="ECO:0000313" key="8">
    <source>
        <dbReference type="Proteomes" id="UP000714275"/>
    </source>
</evidence>
<protein>
    <recommendedName>
        <fullName evidence="6">DNA-directed DNA polymerase X domain-containing protein</fullName>
    </recommendedName>
</protein>
<dbReference type="GO" id="GO:0003677">
    <property type="term" value="F:DNA binding"/>
    <property type="evidence" value="ECO:0007669"/>
    <property type="project" value="InterPro"/>
</dbReference>
<dbReference type="SUPFAM" id="SSF47802">
    <property type="entry name" value="DNA polymerase beta, N-terminal domain-like"/>
    <property type="match status" value="1"/>
</dbReference>
<organism evidence="7 8">
    <name type="scientific">Suillus placidus</name>
    <dbReference type="NCBI Taxonomy" id="48579"/>
    <lineage>
        <taxon>Eukaryota</taxon>
        <taxon>Fungi</taxon>
        <taxon>Dikarya</taxon>
        <taxon>Basidiomycota</taxon>
        <taxon>Agaricomycotina</taxon>
        <taxon>Agaricomycetes</taxon>
        <taxon>Agaricomycetidae</taxon>
        <taxon>Boletales</taxon>
        <taxon>Suillineae</taxon>
        <taxon>Suillaceae</taxon>
        <taxon>Suillus</taxon>
    </lineage>
</organism>
<dbReference type="InterPro" id="IPR028207">
    <property type="entry name" value="DNA_pol_B_palm_palm"/>
</dbReference>
<evidence type="ECO:0000256" key="3">
    <source>
        <dbReference type="ARBA" id="ARBA00022695"/>
    </source>
</evidence>
<evidence type="ECO:0000256" key="4">
    <source>
        <dbReference type="ARBA" id="ARBA00022705"/>
    </source>
</evidence>
<dbReference type="InterPro" id="IPR029398">
    <property type="entry name" value="PolB_thumb"/>
</dbReference>
<dbReference type="SUPFAM" id="SSF81301">
    <property type="entry name" value="Nucleotidyltransferase"/>
    <property type="match status" value="1"/>
</dbReference>
<keyword evidence="2" id="KW-0808">Transferase</keyword>
<dbReference type="EMBL" id="JABBWD010000438">
    <property type="protein sequence ID" value="KAG1760738.1"/>
    <property type="molecule type" value="Genomic_DNA"/>
</dbReference>
<comment type="caution">
    <text evidence="7">The sequence shown here is derived from an EMBL/GenBank/DDBJ whole genome shotgun (WGS) entry which is preliminary data.</text>
</comment>
<evidence type="ECO:0000313" key="7">
    <source>
        <dbReference type="EMBL" id="KAG1760738.1"/>
    </source>
</evidence>
<accession>A0A9P6ZEY6</accession>
<gene>
    <name evidence="7" type="ORF">EV702DRAFT_1171994</name>
</gene>
<dbReference type="Pfam" id="PF14716">
    <property type="entry name" value="HHH_8"/>
    <property type="match status" value="1"/>
</dbReference>
<keyword evidence="8" id="KW-1185">Reference proteome</keyword>
<evidence type="ECO:0000256" key="1">
    <source>
        <dbReference type="ARBA" id="ARBA00022634"/>
    </source>
</evidence>
<dbReference type="InterPro" id="IPR010996">
    <property type="entry name" value="HHH_MUS81"/>
</dbReference>